<keyword evidence="2" id="KW-0472">Membrane</keyword>
<proteinExistence type="predicted"/>
<keyword evidence="2" id="KW-1133">Transmembrane helix</keyword>
<protein>
    <submittedName>
        <fullName evidence="3">Uncharacterized protein</fullName>
    </submittedName>
</protein>
<evidence type="ECO:0000313" key="4">
    <source>
        <dbReference type="Proteomes" id="UP000824225"/>
    </source>
</evidence>
<feature type="compositionally biased region" description="Basic and acidic residues" evidence="1">
    <location>
        <begin position="142"/>
        <end position="153"/>
    </location>
</feature>
<sequence>MTGKYSVIFLHDGGSTHRWRMGPTLVRSLLFLLVLLPVLTVASLWLNWRLWQDLNAARGENLALQRQVESNAQTTARLANLEQFLRKTDPRGLDDLLPTRSGAGYIEPATTPAASLTAGGQSSPSLAPDHAVSSPPSQDTKGPADDMSDKSADVADTATAPLVHPPQAAAQASAPAPSEATNTQDAVDTGLARVENLTARRVGARSLRISFDLYNTEQVPQLAGKATFELILADGTTYPLDDHGDTGYRINRLKKIVGNPTLPAEVSETKDASIRVSVFADDALIYRVTTPLRH</sequence>
<reference evidence="3" key="2">
    <citation type="submission" date="2021-04" db="EMBL/GenBank/DDBJ databases">
        <authorList>
            <person name="Gilroy R."/>
        </authorList>
    </citation>
    <scope>NUCLEOTIDE SEQUENCE</scope>
    <source>
        <strain evidence="3">CHK186-16707</strain>
    </source>
</reference>
<reference evidence="3" key="1">
    <citation type="journal article" date="2021" name="PeerJ">
        <title>Extensive microbial diversity within the chicken gut microbiome revealed by metagenomics and culture.</title>
        <authorList>
            <person name="Gilroy R."/>
            <person name="Ravi A."/>
            <person name="Getino M."/>
            <person name="Pursley I."/>
            <person name="Horton D.L."/>
            <person name="Alikhan N.F."/>
            <person name="Baker D."/>
            <person name="Gharbi K."/>
            <person name="Hall N."/>
            <person name="Watson M."/>
            <person name="Adriaenssens E.M."/>
            <person name="Foster-Nyarko E."/>
            <person name="Jarju S."/>
            <person name="Secka A."/>
            <person name="Antonio M."/>
            <person name="Oren A."/>
            <person name="Chaudhuri R.R."/>
            <person name="La Ragione R."/>
            <person name="Hildebrand F."/>
            <person name="Pallen M.J."/>
        </authorList>
    </citation>
    <scope>NUCLEOTIDE SEQUENCE</scope>
    <source>
        <strain evidence="3">CHK186-16707</strain>
    </source>
</reference>
<feature type="compositionally biased region" description="Polar residues" evidence="1">
    <location>
        <begin position="113"/>
        <end position="125"/>
    </location>
</feature>
<dbReference type="EMBL" id="DXAN01000032">
    <property type="protein sequence ID" value="HJA09482.1"/>
    <property type="molecule type" value="Genomic_DNA"/>
</dbReference>
<evidence type="ECO:0000256" key="1">
    <source>
        <dbReference type="SAM" id="MobiDB-lite"/>
    </source>
</evidence>
<dbReference type="Proteomes" id="UP000824225">
    <property type="component" value="Unassembled WGS sequence"/>
</dbReference>
<keyword evidence="2" id="KW-0812">Transmembrane</keyword>
<organism evidence="3 4">
    <name type="scientific">Candidatus Mailhella merdigallinarum</name>
    <dbReference type="NCBI Taxonomy" id="2838658"/>
    <lineage>
        <taxon>Bacteria</taxon>
        <taxon>Pseudomonadati</taxon>
        <taxon>Thermodesulfobacteriota</taxon>
        <taxon>Desulfovibrionia</taxon>
        <taxon>Desulfovibrionales</taxon>
        <taxon>Desulfovibrionaceae</taxon>
        <taxon>Mailhella</taxon>
    </lineage>
</organism>
<feature type="region of interest" description="Disordered" evidence="1">
    <location>
        <begin position="113"/>
        <end position="153"/>
    </location>
</feature>
<dbReference type="AlphaFoldDB" id="A0A9D2KN17"/>
<gene>
    <name evidence="3" type="ORF">H9962_09910</name>
</gene>
<evidence type="ECO:0000313" key="3">
    <source>
        <dbReference type="EMBL" id="HJA09482.1"/>
    </source>
</evidence>
<name>A0A9D2KN17_9BACT</name>
<comment type="caution">
    <text evidence="3">The sequence shown here is derived from an EMBL/GenBank/DDBJ whole genome shotgun (WGS) entry which is preliminary data.</text>
</comment>
<accession>A0A9D2KN17</accession>
<feature type="transmembrane region" description="Helical" evidence="2">
    <location>
        <begin position="29"/>
        <end position="48"/>
    </location>
</feature>
<evidence type="ECO:0000256" key="2">
    <source>
        <dbReference type="SAM" id="Phobius"/>
    </source>
</evidence>